<dbReference type="AlphaFoldDB" id="A0A392Q4U0"/>
<dbReference type="Proteomes" id="UP000265520">
    <property type="component" value="Unassembled WGS sequence"/>
</dbReference>
<keyword evidence="3" id="KW-1185">Reference proteome</keyword>
<dbReference type="EMBL" id="LXQA010112375">
    <property type="protein sequence ID" value="MCI18917.1"/>
    <property type="molecule type" value="Genomic_DNA"/>
</dbReference>
<organism evidence="2 3">
    <name type="scientific">Trifolium medium</name>
    <dbReference type="NCBI Taxonomy" id="97028"/>
    <lineage>
        <taxon>Eukaryota</taxon>
        <taxon>Viridiplantae</taxon>
        <taxon>Streptophyta</taxon>
        <taxon>Embryophyta</taxon>
        <taxon>Tracheophyta</taxon>
        <taxon>Spermatophyta</taxon>
        <taxon>Magnoliopsida</taxon>
        <taxon>eudicotyledons</taxon>
        <taxon>Gunneridae</taxon>
        <taxon>Pentapetalae</taxon>
        <taxon>rosids</taxon>
        <taxon>fabids</taxon>
        <taxon>Fabales</taxon>
        <taxon>Fabaceae</taxon>
        <taxon>Papilionoideae</taxon>
        <taxon>50 kb inversion clade</taxon>
        <taxon>NPAAA clade</taxon>
        <taxon>Hologalegina</taxon>
        <taxon>IRL clade</taxon>
        <taxon>Trifolieae</taxon>
        <taxon>Trifolium</taxon>
    </lineage>
</organism>
<evidence type="ECO:0000256" key="1">
    <source>
        <dbReference type="SAM" id="MobiDB-lite"/>
    </source>
</evidence>
<comment type="caution">
    <text evidence="2">The sequence shown here is derived from an EMBL/GenBank/DDBJ whole genome shotgun (WGS) entry which is preliminary data.</text>
</comment>
<feature type="compositionally biased region" description="Low complexity" evidence="1">
    <location>
        <begin position="19"/>
        <end position="29"/>
    </location>
</feature>
<evidence type="ECO:0000313" key="2">
    <source>
        <dbReference type="EMBL" id="MCI18917.1"/>
    </source>
</evidence>
<protein>
    <submittedName>
        <fullName evidence="2">Uncharacterized protein</fullName>
    </submittedName>
</protein>
<reference evidence="2 3" key="1">
    <citation type="journal article" date="2018" name="Front. Plant Sci.">
        <title>Red Clover (Trifolium pratense) and Zigzag Clover (T. medium) - A Picture of Genomic Similarities and Differences.</title>
        <authorList>
            <person name="Dluhosova J."/>
            <person name="Istvanek J."/>
            <person name="Nedelnik J."/>
            <person name="Repkova J."/>
        </authorList>
    </citation>
    <scope>NUCLEOTIDE SEQUENCE [LARGE SCALE GENOMIC DNA]</scope>
    <source>
        <strain evidence="3">cv. 10/8</strain>
        <tissue evidence="2">Leaf</tissue>
    </source>
</reference>
<feature type="region of interest" description="Disordered" evidence="1">
    <location>
        <begin position="18"/>
        <end position="40"/>
    </location>
</feature>
<proteinExistence type="predicted"/>
<accession>A0A392Q4U0</accession>
<name>A0A392Q4U0_9FABA</name>
<sequence>MWVVQQAIASSKEYQTLCRSQHSSSQSSESRSRGHNIIWNPPAKDTLKLNVDAHPCDDGCWGLGMILHADDGDALAPQKGG</sequence>
<evidence type="ECO:0000313" key="3">
    <source>
        <dbReference type="Proteomes" id="UP000265520"/>
    </source>
</evidence>